<keyword evidence="3" id="KW-0966">Cell projection</keyword>
<feature type="compositionally biased region" description="Gly residues" evidence="1">
    <location>
        <begin position="30"/>
        <end position="90"/>
    </location>
</feature>
<keyword evidence="3" id="KW-0282">Flagellum</keyword>
<reference evidence="3 4" key="1">
    <citation type="submission" date="2015-08" db="EMBL/GenBank/DDBJ databases">
        <authorList>
            <person name="Babu N.S."/>
            <person name="Beckwith C.J."/>
            <person name="Beseler K.G."/>
            <person name="Brison A."/>
            <person name="Carone J.V."/>
            <person name="Caskin T.P."/>
            <person name="Diamond M."/>
            <person name="Durham M.E."/>
            <person name="Foxe J.M."/>
            <person name="Go M."/>
            <person name="Henderson B.A."/>
            <person name="Jones I.B."/>
            <person name="McGettigan J.A."/>
            <person name="Micheletti S.J."/>
            <person name="Nasrallah M.E."/>
            <person name="Ortiz D."/>
            <person name="Piller C.R."/>
            <person name="Privatt S.R."/>
            <person name="Schneider S.L."/>
            <person name="Sharp S."/>
            <person name="Smith T.C."/>
            <person name="Stanton J.D."/>
            <person name="Ullery H.E."/>
            <person name="Wilson R.J."/>
            <person name="Serrano M.G."/>
            <person name="Buck G."/>
            <person name="Lee V."/>
            <person name="Wang Y."/>
            <person name="Carvalho R."/>
            <person name="Voegtly L."/>
            <person name="Shi R."/>
            <person name="Duckworth R."/>
            <person name="Johnson A."/>
            <person name="Loviza R."/>
            <person name="Walstead R."/>
            <person name="Shah Z."/>
            <person name="Kiflezghi M."/>
            <person name="Wade K."/>
            <person name="Ball S.L."/>
            <person name="Bradley K.W."/>
            <person name="Asai D.J."/>
            <person name="Bowman C.A."/>
            <person name="Russell D.A."/>
            <person name="Pope W.H."/>
            <person name="Jacobs-Sera D."/>
            <person name="Hendrix R.W."/>
            <person name="Hatfull G.F."/>
        </authorList>
    </citation>
    <scope>NUCLEOTIDE SEQUENCE [LARGE SCALE GENOMIC DNA]</scope>
    <source>
        <strain evidence="3 4">DSM 27710</strain>
    </source>
</reference>
<evidence type="ECO:0000313" key="3">
    <source>
        <dbReference type="EMBL" id="AKU93143.1"/>
    </source>
</evidence>
<organism evidence="3 4">
    <name type="scientific">Vulgatibacter incomptus</name>
    <dbReference type="NCBI Taxonomy" id="1391653"/>
    <lineage>
        <taxon>Bacteria</taxon>
        <taxon>Pseudomonadati</taxon>
        <taxon>Myxococcota</taxon>
        <taxon>Myxococcia</taxon>
        <taxon>Myxococcales</taxon>
        <taxon>Cystobacterineae</taxon>
        <taxon>Vulgatibacteraceae</taxon>
        <taxon>Vulgatibacter</taxon>
    </lineage>
</organism>
<keyword evidence="2" id="KW-0732">Signal</keyword>
<sequence length="340" mass="34007">MFRMKYLLVAALFAVGTMTSACGSDSADTGGTGGDNGTAGSGGDDGTAGSGGDDGTAGSGGDDGTAGSGGDDGTGGTGGDDGTGGTGGDDGGVKPTDCEAACDFAEETCGWLDASSPDYAAEHAGCIAMCDAETECFVEAIHACSERALDACFRSADETPECTEMCDNLYYECGSGFEGVSRADCGAACSAGVFEPELVACLSATCDEDALQACFDDGEGPGGPDACEVACAHVTGECGLDTWTETSCLRACRASYTAEQADCLASLECTADPIETCFGELSCVGMCDHVYNECGAAIGDGTQEDCEVLCRWGLFSDTEVACFSTVACGEVDACDETLAD</sequence>
<keyword evidence="3" id="KW-0969">Cilium</keyword>
<dbReference type="AlphaFoldDB" id="A0A0K1PHX5"/>
<gene>
    <name evidence="3" type="ORF">AKJ08_3530</name>
</gene>
<feature type="region of interest" description="Disordered" evidence="1">
    <location>
        <begin position="24"/>
        <end position="90"/>
    </location>
</feature>
<dbReference type="STRING" id="1391653.AKJ08_3530"/>
<evidence type="ECO:0000313" key="4">
    <source>
        <dbReference type="Proteomes" id="UP000055590"/>
    </source>
</evidence>
<evidence type="ECO:0000256" key="2">
    <source>
        <dbReference type="SAM" id="SignalP"/>
    </source>
</evidence>
<dbReference type="RefSeq" id="WP_050727208.1">
    <property type="nucleotide sequence ID" value="NZ_CP012332.1"/>
</dbReference>
<feature type="signal peptide" evidence="2">
    <location>
        <begin position="1"/>
        <end position="23"/>
    </location>
</feature>
<proteinExistence type="predicted"/>
<protein>
    <submittedName>
        <fullName evidence="3">Flagellar basal-body rod modification protein FlgD</fullName>
    </submittedName>
</protein>
<evidence type="ECO:0000256" key="1">
    <source>
        <dbReference type="SAM" id="MobiDB-lite"/>
    </source>
</evidence>
<dbReference type="PROSITE" id="PS51257">
    <property type="entry name" value="PROKAR_LIPOPROTEIN"/>
    <property type="match status" value="1"/>
</dbReference>
<accession>A0A0K1PHX5</accession>
<dbReference type="EMBL" id="CP012332">
    <property type="protein sequence ID" value="AKU93143.1"/>
    <property type="molecule type" value="Genomic_DNA"/>
</dbReference>
<dbReference type="Proteomes" id="UP000055590">
    <property type="component" value="Chromosome"/>
</dbReference>
<dbReference type="KEGG" id="vin:AKJ08_3530"/>
<name>A0A0K1PHX5_9BACT</name>
<dbReference type="PATRIC" id="fig|1391653.3.peg.3685"/>
<keyword evidence="4" id="KW-1185">Reference proteome</keyword>
<feature type="chain" id="PRO_5005465813" evidence="2">
    <location>
        <begin position="24"/>
        <end position="340"/>
    </location>
</feature>